<evidence type="ECO:0000313" key="7">
    <source>
        <dbReference type="EMBL" id="EOH94160.1"/>
    </source>
</evidence>
<protein>
    <recommendedName>
        <fullName evidence="9">Lysine transporter LysE</fullName>
    </recommendedName>
</protein>
<dbReference type="PANTHER" id="PTHR30086:SF20">
    <property type="entry name" value="ARGININE EXPORTER PROTEIN ARGO-RELATED"/>
    <property type="match status" value="1"/>
</dbReference>
<dbReference type="Proteomes" id="UP000013782">
    <property type="component" value="Unassembled WGS sequence"/>
</dbReference>
<dbReference type="GO" id="GO:0005886">
    <property type="term" value="C:plasma membrane"/>
    <property type="evidence" value="ECO:0007669"/>
    <property type="project" value="UniProtKB-SubCell"/>
</dbReference>
<keyword evidence="8" id="KW-1185">Reference proteome</keyword>
<keyword evidence="5 6" id="KW-0472">Membrane</keyword>
<keyword evidence="2" id="KW-1003">Cell membrane</keyword>
<evidence type="ECO:0000256" key="1">
    <source>
        <dbReference type="ARBA" id="ARBA00004651"/>
    </source>
</evidence>
<proteinExistence type="predicted"/>
<feature type="transmembrane region" description="Helical" evidence="6">
    <location>
        <begin position="98"/>
        <end position="124"/>
    </location>
</feature>
<dbReference type="Pfam" id="PF01810">
    <property type="entry name" value="LysE"/>
    <property type="match status" value="1"/>
</dbReference>
<name>R2SFL1_9ENTE</name>
<dbReference type="EMBL" id="AJAQ01000015">
    <property type="protein sequence ID" value="EOH94160.1"/>
    <property type="molecule type" value="Genomic_DNA"/>
</dbReference>
<comment type="caution">
    <text evidence="7">The sequence shown here is derived from an EMBL/GenBank/DDBJ whole genome shotgun (WGS) entry which is preliminary data.</text>
</comment>
<evidence type="ECO:0000256" key="5">
    <source>
        <dbReference type="ARBA" id="ARBA00023136"/>
    </source>
</evidence>
<dbReference type="PANTHER" id="PTHR30086">
    <property type="entry name" value="ARGININE EXPORTER PROTEIN ARGO"/>
    <property type="match status" value="1"/>
</dbReference>
<sequence length="192" mass="21190">MIFGVPAGAIGALTIQRTLRYGFKAGFITGLGSSVGDLLYACVGVFGITFIFQFISSFQVWISIIGAFLILLMALSIWKKETASYHYEKEKENLNRFFVYSFLIAITNPATIFSFIIAFTSLGIPAKLNTGDGIQLILGILIGTTIWWGGLAGIVSQLKTRITDKIYQKLNQVLAIFLFLFAMIVVIRALKL</sequence>
<evidence type="ECO:0000256" key="3">
    <source>
        <dbReference type="ARBA" id="ARBA00022692"/>
    </source>
</evidence>
<keyword evidence="4 6" id="KW-1133">Transmembrane helix</keyword>
<evidence type="ECO:0000256" key="6">
    <source>
        <dbReference type="SAM" id="Phobius"/>
    </source>
</evidence>
<dbReference type="GO" id="GO:0015171">
    <property type="term" value="F:amino acid transmembrane transporter activity"/>
    <property type="evidence" value="ECO:0007669"/>
    <property type="project" value="TreeGrafter"/>
</dbReference>
<dbReference type="eggNOG" id="COG1279">
    <property type="taxonomic scope" value="Bacteria"/>
</dbReference>
<feature type="transmembrane region" description="Helical" evidence="6">
    <location>
        <begin position="136"/>
        <end position="158"/>
    </location>
</feature>
<evidence type="ECO:0000313" key="8">
    <source>
        <dbReference type="Proteomes" id="UP000013782"/>
    </source>
</evidence>
<evidence type="ECO:0000256" key="2">
    <source>
        <dbReference type="ARBA" id="ARBA00022475"/>
    </source>
</evidence>
<dbReference type="PATRIC" id="fig|1158607.3.peg.1863"/>
<organism evidence="7 8">
    <name type="scientific">Enterococcus pallens ATCC BAA-351</name>
    <dbReference type="NCBI Taxonomy" id="1158607"/>
    <lineage>
        <taxon>Bacteria</taxon>
        <taxon>Bacillati</taxon>
        <taxon>Bacillota</taxon>
        <taxon>Bacilli</taxon>
        <taxon>Lactobacillales</taxon>
        <taxon>Enterococcaceae</taxon>
        <taxon>Enterococcus</taxon>
    </lineage>
</organism>
<keyword evidence="3 6" id="KW-0812">Transmembrane</keyword>
<reference evidence="7 8" key="1">
    <citation type="submission" date="2013-02" db="EMBL/GenBank/DDBJ databases">
        <title>The Genome Sequence of Enterococcus pallens BAA-351.</title>
        <authorList>
            <consortium name="The Broad Institute Genome Sequencing Platform"/>
            <consortium name="The Broad Institute Genome Sequencing Center for Infectious Disease"/>
            <person name="Earl A.M."/>
            <person name="Gilmore M.S."/>
            <person name="Lebreton F."/>
            <person name="Walker B."/>
            <person name="Young S.K."/>
            <person name="Zeng Q."/>
            <person name="Gargeya S."/>
            <person name="Fitzgerald M."/>
            <person name="Haas B."/>
            <person name="Abouelleil A."/>
            <person name="Alvarado L."/>
            <person name="Arachchi H.M."/>
            <person name="Berlin A.M."/>
            <person name="Chapman S.B."/>
            <person name="Dewar J."/>
            <person name="Goldberg J."/>
            <person name="Griggs A."/>
            <person name="Gujja S."/>
            <person name="Hansen M."/>
            <person name="Howarth C."/>
            <person name="Imamovic A."/>
            <person name="Larimer J."/>
            <person name="McCowan C."/>
            <person name="Murphy C."/>
            <person name="Neiman D."/>
            <person name="Pearson M."/>
            <person name="Priest M."/>
            <person name="Roberts A."/>
            <person name="Saif S."/>
            <person name="Shea T."/>
            <person name="Sisk P."/>
            <person name="Sykes S."/>
            <person name="Wortman J."/>
            <person name="Nusbaum C."/>
            <person name="Birren B."/>
        </authorList>
    </citation>
    <scope>NUCLEOTIDE SEQUENCE [LARGE SCALE GENOMIC DNA]</scope>
    <source>
        <strain evidence="7 8">ATCC BAA-351</strain>
    </source>
</reference>
<evidence type="ECO:0000256" key="4">
    <source>
        <dbReference type="ARBA" id="ARBA00022989"/>
    </source>
</evidence>
<accession>R2SFL1</accession>
<dbReference type="STRING" id="160454.RV10_GL003823"/>
<gene>
    <name evidence="7" type="ORF">UAU_01895</name>
</gene>
<feature type="transmembrane region" description="Helical" evidence="6">
    <location>
        <begin position="170"/>
        <end position="190"/>
    </location>
</feature>
<dbReference type="HOGENOM" id="CLU_087840_1_1_9"/>
<comment type="subcellular location">
    <subcellularLocation>
        <location evidence="1">Cell membrane</location>
        <topology evidence="1">Multi-pass membrane protein</topology>
    </subcellularLocation>
</comment>
<feature type="transmembrane region" description="Helical" evidence="6">
    <location>
        <begin position="58"/>
        <end position="78"/>
    </location>
</feature>
<dbReference type="AlphaFoldDB" id="R2SFL1"/>
<feature type="transmembrane region" description="Helical" evidence="6">
    <location>
        <begin position="27"/>
        <end position="52"/>
    </location>
</feature>
<evidence type="ECO:0008006" key="9">
    <source>
        <dbReference type="Google" id="ProtNLM"/>
    </source>
</evidence>
<dbReference type="InterPro" id="IPR001123">
    <property type="entry name" value="LeuE-type"/>
</dbReference>